<proteinExistence type="predicted"/>
<dbReference type="AlphaFoldDB" id="A0A139AUH3"/>
<dbReference type="EMBL" id="KQ965735">
    <property type="protein sequence ID" value="KXS20381.1"/>
    <property type="molecule type" value="Genomic_DNA"/>
</dbReference>
<organism evidence="2 3">
    <name type="scientific">Gonapodya prolifera (strain JEL478)</name>
    <name type="common">Monoblepharis prolifera</name>
    <dbReference type="NCBI Taxonomy" id="1344416"/>
    <lineage>
        <taxon>Eukaryota</taxon>
        <taxon>Fungi</taxon>
        <taxon>Fungi incertae sedis</taxon>
        <taxon>Chytridiomycota</taxon>
        <taxon>Chytridiomycota incertae sedis</taxon>
        <taxon>Monoblepharidomycetes</taxon>
        <taxon>Monoblepharidales</taxon>
        <taxon>Gonapodyaceae</taxon>
        <taxon>Gonapodya</taxon>
    </lineage>
</organism>
<evidence type="ECO:0000313" key="2">
    <source>
        <dbReference type="EMBL" id="KXS20381.1"/>
    </source>
</evidence>
<accession>A0A139AUH3</accession>
<reference evidence="2 3" key="1">
    <citation type="journal article" date="2015" name="Genome Biol. Evol.">
        <title>Phylogenomic analyses indicate that early fungi evolved digesting cell walls of algal ancestors of land plants.</title>
        <authorList>
            <person name="Chang Y."/>
            <person name="Wang S."/>
            <person name="Sekimoto S."/>
            <person name="Aerts A.L."/>
            <person name="Choi C."/>
            <person name="Clum A."/>
            <person name="LaButti K.M."/>
            <person name="Lindquist E.A."/>
            <person name="Yee Ngan C."/>
            <person name="Ohm R.A."/>
            <person name="Salamov A.A."/>
            <person name="Grigoriev I.V."/>
            <person name="Spatafora J.W."/>
            <person name="Berbee M.L."/>
        </authorList>
    </citation>
    <scope>NUCLEOTIDE SEQUENCE [LARGE SCALE GENOMIC DNA]</scope>
    <source>
        <strain evidence="2 3">JEL478</strain>
    </source>
</reference>
<evidence type="ECO:0000313" key="3">
    <source>
        <dbReference type="Proteomes" id="UP000070544"/>
    </source>
</evidence>
<sequence>MMAQRVQWDFWDADADWMQIARSGRWRVPKWNMEFCQQWRIHCQCNLAGHGNETTSHNYCQICPFSRYRHNPPARMHAMAFPLSCIAPLASRAPATPPSGRRRSRPTSTADFCPKGLYSFMITLIECLTMTSVRAILVLVSPARCSTNAPEDEFNPSPPRQEPRNGIQYFGASDGVATAVSGCRSGNVSWNIGERVPRQQHNPIRDEHEDKVELKYFCRPCD</sequence>
<name>A0A139AUH3_GONPJ</name>
<feature type="region of interest" description="Disordered" evidence="1">
    <location>
        <begin position="146"/>
        <end position="165"/>
    </location>
</feature>
<evidence type="ECO:0000256" key="1">
    <source>
        <dbReference type="SAM" id="MobiDB-lite"/>
    </source>
</evidence>
<protein>
    <submittedName>
        <fullName evidence="2">Uncharacterized protein</fullName>
    </submittedName>
</protein>
<gene>
    <name evidence="2" type="ORF">M427DRAFT_374143</name>
</gene>
<keyword evidence="3" id="KW-1185">Reference proteome</keyword>
<dbReference type="Proteomes" id="UP000070544">
    <property type="component" value="Unassembled WGS sequence"/>
</dbReference>